<evidence type="ECO:0000313" key="7">
    <source>
        <dbReference type="EMBL" id="GHO86485.1"/>
    </source>
</evidence>
<dbReference type="SUPFAM" id="SSF56784">
    <property type="entry name" value="HAD-like"/>
    <property type="match status" value="1"/>
</dbReference>
<dbReference type="InterPro" id="IPR006379">
    <property type="entry name" value="HAD-SF_hydro_IIB"/>
</dbReference>
<dbReference type="EC" id="3.1.3.12" evidence="6"/>
<evidence type="ECO:0000256" key="4">
    <source>
        <dbReference type="ARBA" id="ARBA00022801"/>
    </source>
</evidence>
<keyword evidence="6" id="KW-0460">Magnesium</keyword>
<name>A0ABQ3VK65_9CHLR</name>
<keyword evidence="8" id="KW-1185">Reference proteome</keyword>
<dbReference type="PANTHER" id="PTHR43768:SF3">
    <property type="entry name" value="TREHALOSE 6-PHOSPHATE PHOSPHATASE"/>
    <property type="match status" value="1"/>
</dbReference>
<comment type="function">
    <text evidence="5 6">Removes the phosphate from trehalose 6-phosphate to produce free trehalose.</text>
</comment>
<dbReference type="Proteomes" id="UP000635565">
    <property type="component" value="Unassembled WGS sequence"/>
</dbReference>
<comment type="cofactor">
    <cofactor evidence="6">
        <name>Mg(2+)</name>
        <dbReference type="ChEBI" id="CHEBI:18420"/>
    </cofactor>
</comment>
<accession>A0ABQ3VK65</accession>
<comment type="caution">
    <text evidence="7">The sequence shown here is derived from an EMBL/GenBank/DDBJ whole genome shotgun (WGS) entry which is preliminary data.</text>
</comment>
<evidence type="ECO:0000256" key="6">
    <source>
        <dbReference type="RuleBase" id="RU361117"/>
    </source>
</evidence>
<keyword evidence="6" id="KW-0479">Metal-binding</keyword>
<protein>
    <recommendedName>
        <fullName evidence="6">Trehalose 6-phosphate phosphatase</fullName>
        <ecNumber evidence="6">3.1.3.12</ecNumber>
    </recommendedName>
</protein>
<keyword evidence="4 6" id="KW-0378">Hydrolase</keyword>
<dbReference type="PANTHER" id="PTHR43768">
    <property type="entry name" value="TREHALOSE 6-PHOSPHATE PHOSPHATASE"/>
    <property type="match status" value="1"/>
</dbReference>
<dbReference type="InterPro" id="IPR044651">
    <property type="entry name" value="OTSB-like"/>
</dbReference>
<dbReference type="EMBL" id="BNJJ01000013">
    <property type="protein sequence ID" value="GHO86485.1"/>
    <property type="molecule type" value="Genomic_DNA"/>
</dbReference>
<evidence type="ECO:0000256" key="1">
    <source>
        <dbReference type="ARBA" id="ARBA00000500"/>
    </source>
</evidence>
<evidence type="ECO:0000256" key="5">
    <source>
        <dbReference type="ARBA" id="ARBA00024179"/>
    </source>
</evidence>
<dbReference type="NCBIfam" id="TIGR00685">
    <property type="entry name" value="T6PP"/>
    <property type="match status" value="1"/>
</dbReference>
<organism evidence="7 8">
    <name type="scientific">Dictyobacter formicarum</name>
    <dbReference type="NCBI Taxonomy" id="2778368"/>
    <lineage>
        <taxon>Bacteria</taxon>
        <taxon>Bacillati</taxon>
        <taxon>Chloroflexota</taxon>
        <taxon>Ktedonobacteria</taxon>
        <taxon>Ktedonobacterales</taxon>
        <taxon>Dictyobacteraceae</taxon>
        <taxon>Dictyobacter</taxon>
    </lineage>
</organism>
<proteinExistence type="inferred from homology"/>
<evidence type="ECO:0000313" key="8">
    <source>
        <dbReference type="Proteomes" id="UP000635565"/>
    </source>
</evidence>
<sequence length="288" mass="31351">MLLINTYVYVRTLEDGEDVIVSKNISAVLSQHPLGLVFDIDGTLSPIAPTPDKAYLYPGAAQYLEQASRFAHVGIITGRAVTDGARIVNVEGLTYVGTHGLEWCQGLPSTHDIALIPEAVPYTKPGQELLDLAEKELVPQIPGLIVQRKSIGGTLHYRLAPDPEQARATILATLKEPAARLHMHIDEGKRVVEILAPLTINKGKALRRFVEHFALQGVIFAGDDRTDLHGILEIARLRQDGYAAHGIAVQHPDTPAALLEHADTVVQGVEAMVQLLQQMTIDISEQKA</sequence>
<dbReference type="InterPro" id="IPR036412">
    <property type="entry name" value="HAD-like_sf"/>
</dbReference>
<dbReference type="Pfam" id="PF02358">
    <property type="entry name" value="Trehalose_PPase"/>
    <property type="match status" value="1"/>
</dbReference>
<evidence type="ECO:0000256" key="2">
    <source>
        <dbReference type="ARBA" id="ARBA00005199"/>
    </source>
</evidence>
<dbReference type="Gene3D" id="3.40.50.1000">
    <property type="entry name" value="HAD superfamily/HAD-like"/>
    <property type="match status" value="1"/>
</dbReference>
<comment type="similarity">
    <text evidence="3 6">Belongs to the trehalose phosphatase family.</text>
</comment>
<comment type="pathway">
    <text evidence="2 6">Glycan biosynthesis; trehalose biosynthesis.</text>
</comment>
<dbReference type="InterPro" id="IPR003337">
    <property type="entry name" value="Trehalose_PPase"/>
</dbReference>
<gene>
    <name evidence="7" type="ORF">KSZ_44910</name>
</gene>
<dbReference type="InterPro" id="IPR023214">
    <property type="entry name" value="HAD_sf"/>
</dbReference>
<dbReference type="NCBIfam" id="TIGR01484">
    <property type="entry name" value="HAD-SF-IIB"/>
    <property type="match status" value="1"/>
</dbReference>
<reference evidence="7 8" key="1">
    <citation type="journal article" date="2021" name="Int. J. Syst. Evol. Microbiol.">
        <title>Reticulibacter mediterranei gen. nov., sp. nov., within the new family Reticulibacteraceae fam. nov., and Ktedonospora formicarum gen. nov., sp. nov., Ktedonobacter robiniae sp. nov., Dictyobacter formicarum sp. nov. and Dictyobacter arantiisoli sp. nov., belonging to the class Ktedonobacteria.</title>
        <authorList>
            <person name="Yabe S."/>
            <person name="Zheng Y."/>
            <person name="Wang C.M."/>
            <person name="Sakai Y."/>
            <person name="Abe K."/>
            <person name="Yokota A."/>
            <person name="Donadio S."/>
            <person name="Cavaletti L."/>
            <person name="Monciardini P."/>
        </authorList>
    </citation>
    <scope>NUCLEOTIDE SEQUENCE [LARGE SCALE GENOMIC DNA]</scope>
    <source>
        <strain evidence="7 8">SOSP1-9</strain>
    </source>
</reference>
<comment type="catalytic activity">
    <reaction evidence="1 6">
        <text>alpha,alpha-trehalose 6-phosphate + H2O = alpha,alpha-trehalose + phosphate</text>
        <dbReference type="Rhea" id="RHEA:23420"/>
        <dbReference type="ChEBI" id="CHEBI:15377"/>
        <dbReference type="ChEBI" id="CHEBI:16551"/>
        <dbReference type="ChEBI" id="CHEBI:43474"/>
        <dbReference type="ChEBI" id="CHEBI:58429"/>
        <dbReference type="EC" id="3.1.3.12"/>
    </reaction>
</comment>
<evidence type="ECO:0000256" key="3">
    <source>
        <dbReference type="ARBA" id="ARBA00008770"/>
    </source>
</evidence>
<dbReference type="Gene3D" id="3.30.70.1020">
    <property type="entry name" value="Trehalose-6-phosphate phosphatase related protein, domain 2"/>
    <property type="match status" value="1"/>
</dbReference>